<evidence type="ECO:0000256" key="1">
    <source>
        <dbReference type="ARBA" id="ARBA00001933"/>
    </source>
</evidence>
<dbReference type="EMBL" id="VWPJ01000006">
    <property type="protein sequence ID" value="KAA5605975.1"/>
    <property type="molecule type" value="Genomic_DNA"/>
</dbReference>
<evidence type="ECO:0000256" key="2">
    <source>
        <dbReference type="ARBA" id="ARBA00022898"/>
    </source>
</evidence>
<keyword evidence="2" id="KW-0663">Pyridoxal phosphate</keyword>
<dbReference type="NCBIfam" id="NF006058">
    <property type="entry name" value="PRK08206.1"/>
    <property type="match status" value="1"/>
</dbReference>
<evidence type="ECO:0000259" key="3">
    <source>
        <dbReference type="Pfam" id="PF00291"/>
    </source>
</evidence>
<dbReference type="InterPro" id="IPR001926">
    <property type="entry name" value="TrpB-like_PALP"/>
</dbReference>
<organism evidence="4 5">
    <name type="scientific">Roseospira marina</name>
    <dbReference type="NCBI Taxonomy" id="140057"/>
    <lineage>
        <taxon>Bacteria</taxon>
        <taxon>Pseudomonadati</taxon>
        <taxon>Pseudomonadota</taxon>
        <taxon>Alphaproteobacteria</taxon>
        <taxon>Rhodospirillales</taxon>
        <taxon>Rhodospirillaceae</taxon>
        <taxon>Roseospira</taxon>
    </lineage>
</organism>
<comment type="cofactor">
    <cofactor evidence="1">
        <name>pyridoxal 5'-phosphate</name>
        <dbReference type="ChEBI" id="CHEBI:597326"/>
    </cofactor>
</comment>
<proteinExistence type="predicted"/>
<keyword evidence="4" id="KW-0456">Lyase</keyword>
<dbReference type="GO" id="GO:0008838">
    <property type="term" value="F:diaminopropionate ammonia-lyase activity"/>
    <property type="evidence" value="ECO:0007669"/>
    <property type="project" value="UniProtKB-EC"/>
</dbReference>
<dbReference type="PANTHER" id="PTHR42937">
    <property type="match status" value="1"/>
</dbReference>
<comment type="caution">
    <text evidence="4">The sequence shown here is derived from an EMBL/GenBank/DDBJ whole genome shotgun (WGS) entry which is preliminary data.</text>
</comment>
<dbReference type="OrthoDB" id="34584at2"/>
<protein>
    <submittedName>
        <fullName evidence="4">Diaminopropionate ammonia-lyase</fullName>
        <ecNumber evidence="4">4.3.1.15</ecNumber>
    </submittedName>
</protein>
<name>A0A5M6IE32_9PROT</name>
<keyword evidence="5" id="KW-1185">Reference proteome</keyword>
<sequence length="422" mass="43860">MGAGRAHGTPPNRRHPTPVCATLIRSPSGDAQPVPYTLPLLSAHPVTHIANPRAADPARPIGPRERAVLTVEGMTTARDAIRAWEGYAPTPLRRLDGLAAAAGLAALYLKDESTRLGLGSFKALGGAYAVERLVGRRGAEGLTVCCATDGNHGRSVAWGAHRQNCGCVIYVHGTVSPGRCEAIARWGADVRRVLGTYDDSVRAAAEDAVAHGWVVVSDTSYPGYMNIPRDVMQGYTVMADEIVTQIDRPPTHIFVQGGVGGLAAAVTAQTWEAWGTDRPRIVVVEPDRAACLLASARTGRPVMALGALDTVMSGLACGAPSLLAWEVLDEGAHNFLAVPDAPAVEVMRLLASGRYDAPVVAGDSATAGLAGCLLALANPTLRGALGLDRDSRVLALSTEGATDPDVYAELVGRPAASVVAAS</sequence>
<dbReference type="InterPro" id="IPR036052">
    <property type="entry name" value="TrpB-like_PALP_sf"/>
</dbReference>
<dbReference type="Proteomes" id="UP000324065">
    <property type="component" value="Unassembled WGS sequence"/>
</dbReference>
<reference evidence="4 5" key="1">
    <citation type="submission" date="2019-09" db="EMBL/GenBank/DDBJ databases">
        <title>Genome sequence of Roseospira marina, one of the more divergent members of the non-sulfur purple photosynthetic bacterial family, the Rhodospirillaceae.</title>
        <authorList>
            <person name="Meyer T."/>
            <person name="Kyndt J."/>
        </authorList>
    </citation>
    <scope>NUCLEOTIDE SEQUENCE [LARGE SCALE GENOMIC DNA]</scope>
    <source>
        <strain evidence="4 5">DSM 15113</strain>
    </source>
</reference>
<gene>
    <name evidence="4" type="ORF">F1188_08105</name>
</gene>
<dbReference type="SUPFAM" id="SSF53686">
    <property type="entry name" value="Tryptophan synthase beta subunit-like PLP-dependent enzymes"/>
    <property type="match status" value="1"/>
</dbReference>
<dbReference type="Gene3D" id="3.40.50.1100">
    <property type="match status" value="2"/>
</dbReference>
<evidence type="ECO:0000313" key="5">
    <source>
        <dbReference type="Proteomes" id="UP000324065"/>
    </source>
</evidence>
<evidence type="ECO:0000313" key="4">
    <source>
        <dbReference type="EMBL" id="KAA5605975.1"/>
    </source>
</evidence>
<dbReference type="Pfam" id="PF00291">
    <property type="entry name" value="PALP"/>
    <property type="match status" value="1"/>
</dbReference>
<dbReference type="AlphaFoldDB" id="A0A5M6IE32"/>
<dbReference type="EC" id="4.3.1.15" evidence="4"/>
<dbReference type="CDD" id="cd00640">
    <property type="entry name" value="Trp-synth-beta_II"/>
    <property type="match status" value="1"/>
</dbReference>
<feature type="domain" description="Tryptophan synthase beta chain-like PALP" evidence="3">
    <location>
        <begin position="85"/>
        <end position="396"/>
    </location>
</feature>
<dbReference type="PANTHER" id="PTHR42937:SF1">
    <property type="entry name" value="DIAMINOPROPIONATE AMMONIA-LYASE"/>
    <property type="match status" value="1"/>
</dbReference>
<accession>A0A5M6IE32</accession>